<dbReference type="SUPFAM" id="SSF54211">
    <property type="entry name" value="Ribosomal protein S5 domain 2-like"/>
    <property type="match status" value="1"/>
</dbReference>
<evidence type="ECO:0000256" key="4">
    <source>
        <dbReference type="ARBA" id="ARBA00022679"/>
    </source>
</evidence>
<dbReference type="PANTHER" id="PTHR43527">
    <property type="entry name" value="4-DIPHOSPHOCYTIDYL-2-C-METHYL-D-ERYTHRITOL KINASE, CHLOROPLASTIC"/>
    <property type="match status" value="1"/>
</dbReference>
<comment type="similarity">
    <text evidence="1 9">Belongs to the GHMP kinase family. IspE subfamily.</text>
</comment>
<keyword evidence="4 9" id="KW-0808">Transferase</keyword>
<accession>A0ABY6J6E3</accession>
<dbReference type="SUPFAM" id="SSF55060">
    <property type="entry name" value="GHMP Kinase, C-terminal domain"/>
    <property type="match status" value="1"/>
</dbReference>
<dbReference type="Pfam" id="PF08544">
    <property type="entry name" value="GHMP_kinases_C"/>
    <property type="match status" value="1"/>
</dbReference>
<comment type="pathway">
    <text evidence="9">Isoprenoid biosynthesis; isopentenyl diphosphate biosynthesis via DXP pathway; isopentenyl diphosphate from 1-deoxy-D-xylulose 5-phosphate: step 3/6.</text>
</comment>
<evidence type="ECO:0000256" key="9">
    <source>
        <dbReference type="HAMAP-Rule" id="MF_00061"/>
    </source>
</evidence>
<feature type="active site" evidence="9">
    <location>
        <position position="19"/>
    </location>
</feature>
<evidence type="ECO:0000259" key="11">
    <source>
        <dbReference type="Pfam" id="PF08544"/>
    </source>
</evidence>
<evidence type="ECO:0000256" key="5">
    <source>
        <dbReference type="ARBA" id="ARBA00022741"/>
    </source>
</evidence>
<evidence type="ECO:0000313" key="13">
    <source>
        <dbReference type="Proteomes" id="UP001162741"/>
    </source>
</evidence>
<evidence type="ECO:0000256" key="8">
    <source>
        <dbReference type="ARBA" id="ARBA00032554"/>
    </source>
</evidence>
<dbReference type="EC" id="2.7.1.148" evidence="2 9"/>
<dbReference type="GO" id="GO:0050515">
    <property type="term" value="F:4-(cytidine 5'-diphospho)-2-C-methyl-D-erythritol kinase activity"/>
    <property type="evidence" value="ECO:0007669"/>
    <property type="project" value="UniProtKB-EC"/>
</dbReference>
<evidence type="ECO:0000313" key="12">
    <source>
        <dbReference type="EMBL" id="UYQ95187.1"/>
    </source>
</evidence>
<dbReference type="InterPro" id="IPR014721">
    <property type="entry name" value="Ribsml_uS5_D2-typ_fold_subgr"/>
</dbReference>
<dbReference type="EMBL" id="CP107006">
    <property type="protein sequence ID" value="UYQ95187.1"/>
    <property type="molecule type" value="Genomic_DNA"/>
</dbReference>
<name>A0ABY6J6E3_9BACT</name>
<sequence>MTRSTPAEADNMVVFPNCKINLGLHILRKRMDGFHDLETIFYPLPLCDALEIVHADELSFTVSGIDVPGNTDDNLCLKAYHLLKKDFPTLPPVHIHLHKHIPIGAGLGGGSSDAAFTLLLLNDKFKLGISEPQLIAYAAILGSDCAFFIKNKPCLATGRGEVLEEIDLDLNRYSFLVVHPGIHVNTGKAFGKITPGEPAQQLRDLDLQSVHQWKDVLVNDFEAVVFAEHPAIKAIKDKMYTSGAVYAAMSGSGSAVVGLFPKGQLPVIDWGAQYKVFEKQ</sequence>
<dbReference type="PANTHER" id="PTHR43527:SF2">
    <property type="entry name" value="4-DIPHOSPHOCYTIDYL-2-C-METHYL-D-ERYTHRITOL KINASE, CHLOROPLASTIC"/>
    <property type="match status" value="1"/>
</dbReference>
<keyword evidence="9" id="KW-0414">Isoprene biosynthesis</keyword>
<keyword evidence="7 9" id="KW-0067">ATP-binding</keyword>
<dbReference type="Proteomes" id="UP001162741">
    <property type="component" value="Chromosome"/>
</dbReference>
<feature type="domain" description="GHMP kinase C-terminal" evidence="11">
    <location>
        <begin position="219"/>
        <end position="262"/>
    </location>
</feature>
<dbReference type="RefSeq" id="WP_264282963.1">
    <property type="nucleotide sequence ID" value="NZ_CP107006.1"/>
</dbReference>
<comment type="function">
    <text evidence="9">Catalyzes the phosphorylation of the position 2 hydroxy group of 4-diphosphocytidyl-2C-methyl-D-erythritol.</text>
</comment>
<dbReference type="Gene3D" id="3.30.230.10">
    <property type="match status" value="1"/>
</dbReference>
<evidence type="ECO:0000256" key="3">
    <source>
        <dbReference type="ARBA" id="ARBA00017473"/>
    </source>
</evidence>
<dbReference type="InterPro" id="IPR004424">
    <property type="entry name" value="IspE"/>
</dbReference>
<gene>
    <name evidence="9 12" type="primary">ispE</name>
    <name evidence="12" type="ORF">MKQ68_08775</name>
</gene>
<keyword evidence="5 9" id="KW-0547">Nucleotide-binding</keyword>
<protein>
    <recommendedName>
        <fullName evidence="3 9">4-diphosphocytidyl-2-C-methyl-D-erythritol kinase</fullName>
        <shortName evidence="9">CMK</shortName>
        <ecNumber evidence="2 9">2.7.1.148</ecNumber>
    </recommendedName>
    <alternativeName>
        <fullName evidence="8 9">4-(cytidine-5'-diphospho)-2-C-methyl-D-erythritol kinase</fullName>
    </alternativeName>
</protein>
<dbReference type="InterPro" id="IPR020568">
    <property type="entry name" value="Ribosomal_Su5_D2-typ_SF"/>
</dbReference>
<dbReference type="InterPro" id="IPR013750">
    <property type="entry name" value="GHMP_kinase_C_dom"/>
</dbReference>
<dbReference type="HAMAP" id="MF_00061">
    <property type="entry name" value="IspE"/>
    <property type="match status" value="1"/>
</dbReference>
<evidence type="ECO:0000256" key="6">
    <source>
        <dbReference type="ARBA" id="ARBA00022777"/>
    </source>
</evidence>
<dbReference type="InterPro" id="IPR036554">
    <property type="entry name" value="GHMP_kinase_C_sf"/>
</dbReference>
<proteinExistence type="inferred from homology"/>
<dbReference type="Gene3D" id="3.30.70.890">
    <property type="entry name" value="GHMP kinase, C-terminal domain"/>
    <property type="match status" value="1"/>
</dbReference>
<dbReference type="InterPro" id="IPR006204">
    <property type="entry name" value="GHMP_kinase_N_dom"/>
</dbReference>
<dbReference type="PIRSF" id="PIRSF010376">
    <property type="entry name" value="IspE"/>
    <property type="match status" value="1"/>
</dbReference>
<evidence type="ECO:0000256" key="2">
    <source>
        <dbReference type="ARBA" id="ARBA00012052"/>
    </source>
</evidence>
<evidence type="ECO:0000256" key="7">
    <source>
        <dbReference type="ARBA" id="ARBA00022840"/>
    </source>
</evidence>
<evidence type="ECO:0000259" key="10">
    <source>
        <dbReference type="Pfam" id="PF00288"/>
    </source>
</evidence>
<organism evidence="12 13">
    <name type="scientific">Chitinophaga horti</name>
    <dbReference type="NCBI Taxonomy" id="2920382"/>
    <lineage>
        <taxon>Bacteria</taxon>
        <taxon>Pseudomonadati</taxon>
        <taxon>Bacteroidota</taxon>
        <taxon>Chitinophagia</taxon>
        <taxon>Chitinophagales</taxon>
        <taxon>Chitinophagaceae</taxon>
        <taxon>Chitinophaga</taxon>
    </lineage>
</organism>
<feature type="binding site" evidence="9">
    <location>
        <begin position="102"/>
        <end position="112"/>
    </location>
    <ligand>
        <name>ATP</name>
        <dbReference type="ChEBI" id="CHEBI:30616"/>
    </ligand>
</feature>
<keyword evidence="6 9" id="KW-0418">Kinase</keyword>
<dbReference type="NCBIfam" id="TIGR00154">
    <property type="entry name" value="ispE"/>
    <property type="match status" value="1"/>
</dbReference>
<feature type="domain" description="GHMP kinase N-terminal" evidence="10">
    <location>
        <begin position="74"/>
        <end position="149"/>
    </location>
</feature>
<reference evidence="12" key="1">
    <citation type="submission" date="2022-10" db="EMBL/GenBank/DDBJ databases">
        <title>Chitinophaga sp. nov., isolated from soil.</title>
        <authorList>
            <person name="Jeon C.O."/>
        </authorList>
    </citation>
    <scope>NUCLEOTIDE SEQUENCE</scope>
    <source>
        <strain evidence="12">R8</strain>
    </source>
</reference>
<dbReference type="Pfam" id="PF00288">
    <property type="entry name" value="GHMP_kinases_N"/>
    <property type="match status" value="1"/>
</dbReference>
<feature type="active site" evidence="9">
    <location>
        <position position="144"/>
    </location>
</feature>
<comment type="catalytic activity">
    <reaction evidence="9">
        <text>4-CDP-2-C-methyl-D-erythritol + ATP = 4-CDP-2-C-methyl-D-erythritol 2-phosphate + ADP + H(+)</text>
        <dbReference type="Rhea" id="RHEA:18437"/>
        <dbReference type="ChEBI" id="CHEBI:15378"/>
        <dbReference type="ChEBI" id="CHEBI:30616"/>
        <dbReference type="ChEBI" id="CHEBI:57823"/>
        <dbReference type="ChEBI" id="CHEBI:57919"/>
        <dbReference type="ChEBI" id="CHEBI:456216"/>
        <dbReference type="EC" id="2.7.1.148"/>
    </reaction>
</comment>
<evidence type="ECO:0000256" key="1">
    <source>
        <dbReference type="ARBA" id="ARBA00009684"/>
    </source>
</evidence>
<keyword evidence="13" id="KW-1185">Reference proteome</keyword>